<keyword evidence="4" id="KW-0378">Hydrolase</keyword>
<dbReference type="GO" id="GO:0008033">
    <property type="term" value="P:tRNA processing"/>
    <property type="evidence" value="ECO:0007669"/>
    <property type="project" value="UniProtKB-KW"/>
</dbReference>
<dbReference type="Proteomes" id="UP000229370">
    <property type="component" value="Unassembled WGS sequence"/>
</dbReference>
<dbReference type="InterPro" id="IPR014856">
    <property type="entry name" value="RNA_free_RNase_P"/>
</dbReference>
<proteinExistence type="predicted"/>
<evidence type="ECO:0000313" key="5">
    <source>
        <dbReference type="EMBL" id="PJC81469.1"/>
    </source>
</evidence>
<dbReference type="CDD" id="cd18691">
    <property type="entry name" value="PIN_VapC-like"/>
    <property type="match status" value="1"/>
</dbReference>
<dbReference type="AlphaFoldDB" id="A0A2M8GLW8"/>
<dbReference type="NCBIfam" id="TIGR03875">
    <property type="entry name" value="RNA_lig_partner"/>
    <property type="match status" value="1"/>
</dbReference>
<gene>
    <name evidence="5" type="ORF">CO007_04535</name>
</gene>
<accession>A0A2M8GLW8</accession>
<reference evidence="6" key="1">
    <citation type="submission" date="2017-09" db="EMBL/GenBank/DDBJ databases">
        <title>Depth-based differentiation of microbial function through sediment-hosted aquifers and enrichment of novel symbionts in the deep terrestrial subsurface.</title>
        <authorList>
            <person name="Probst A.J."/>
            <person name="Ladd B."/>
            <person name="Jarett J.K."/>
            <person name="Geller-Mcgrath D.E."/>
            <person name="Sieber C.M.K."/>
            <person name="Emerson J.B."/>
            <person name="Anantharaman K."/>
            <person name="Thomas B.C."/>
            <person name="Malmstrom R."/>
            <person name="Stieglmeier M."/>
            <person name="Klingl A."/>
            <person name="Woyke T."/>
            <person name="Ryan C.M."/>
            <person name="Banfield J.F."/>
        </authorList>
    </citation>
    <scope>NUCLEOTIDE SEQUENCE [LARGE SCALE GENOMIC DNA]</scope>
</reference>
<comment type="caution">
    <text evidence="5">The sequence shown here is derived from an EMBL/GenBank/DDBJ whole genome shotgun (WGS) entry which is preliminary data.</text>
</comment>
<keyword evidence="3" id="KW-0255">Endonuclease</keyword>
<sequence length="209" mass="24077">MEKYILDTSLFFNMEAGFSLGKNTNEVITNLINYAEKLKGKIDFLMPPGVVEEFLSFFEDKKQERIKKLLSLIIIKSPDTNKIELPAAIFYRLIADVRKRNYQGLNLGEEEINKAGRLMQGLENLSKKDYEIKIGTIIKNFRSRYRQATRTGFLDSVTDLDLIILTKEVEGFLISADEGVISWGRFFGVKEVRPPSFRPRLESLLDRRG</sequence>
<evidence type="ECO:0000256" key="3">
    <source>
        <dbReference type="ARBA" id="ARBA00022759"/>
    </source>
</evidence>
<organism evidence="5 6">
    <name type="scientific">Candidatus Roizmanbacteria bacterium CG_4_8_14_3_um_filter_36_10</name>
    <dbReference type="NCBI Taxonomy" id="1974834"/>
    <lineage>
        <taxon>Bacteria</taxon>
        <taxon>Candidatus Roizmaniibacteriota</taxon>
    </lineage>
</organism>
<dbReference type="EMBL" id="PFQK01000079">
    <property type="protein sequence ID" value="PJC81469.1"/>
    <property type="molecule type" value="Genomic_DNA"/>
</dbReference>
<name>A0A2M8GLW8_9BACT</name>
<keyword evidence="5" id="KW-0436">Ligase</keyword>
<dbReference type="PANTHER" id="PTHR41173:SF1">
    <property type="entry name" value="RNA-FREE RIBONUCLEASE P"/>
    <property type="match status" value="1"/>
</dbReference>
<dbReference type="PANTHER" id="PTHR41173">
    <property type="entry name" value="UPF0278 PROTEIN TK1425"/>
    <property type="match status" value="1"/>
</dbReference>
<evidence type="ECO:0000256" key="4">
    <source>
        <dbReference type="ARBA" id="ARBA00022801"/>
    </source>
</evidence>
<dbReference type="Pfam" id="PF08745">
    <property type="entry name" value="PIN_5"/>
    <property type="match status" value="1"/>
</dbReference>
<keyword evidence="1" id="KW-0819">tRNA processing</keyword>
<dbReference type="GO" id="GO:0016787">
    <property type="term" value="F:hydrolase activity"/>
    <property type="evidence" value="ECO:0007669"/>
    <property type="project" value="UniProtKB-KW"/>
</dbReference>
<protein>
    <submittedName>
        <fullName evidence="5">RNA ligase partner protein</fullName>
    </submittedName>
</protein>
<evidence type="ECO:0000313" key="6">
    <source>
        <dbReference type="Proteomes" id="UP000229370"/>
    </source>
</evidence>
<dbReference type="GO" id="GO:0004519">
    <property type="term" value="F:endonuclease activity"/>
    <property type="evidence" value="ECO:0007669"/>
    <property type="project" value="UniProtKB-KW"/>
</dbReference>
<keyword evidence="2" id="KW-0540">Nuclease</keyword>
<evidence type="ECO:0000256" key="1">
    <source>
        <dbReference type="ARBA" id="ARBA00022694"/>
    </source>
</evidence>
<dbReference type="GO" id="GO:0016874">
    <property type="term" value="F:ligase activity"/>
    <property type="evidence" value="ECO:0007669"/>
    <property type="project" value="UniProtKB-KW"/>
</dbReference>
<evidence type="ECO:0000256" key="2">
    <source>
        <dbReference type="ARBA" id="ARBA00022722"/>
    </source>
</evidence>